<reference evidence="2" key="1">
    <citation type="submission" date="2021-01" db="EMBL/GenBank/DDBJ databases">
        <title>Genome seq and assembly of Tabrizicola sp. KVB23.</title>
        <authorList>
            <person name="Chhetri G."/>
        </authorList>
    </citation>
    <scope>NUCLEOTIDE SEQUENCE</scope>
    <source>
        <strain evidence="2">KVB23</strain>
    </source>
</reference>
<feature type="chain" id="PRO_5035195345" description="MSP domain-containing protein" evidence="1">
    <location>
        <begin position="24"/>
        <end position="141"/>
    </location>
</feature>
<sequence length="141" mass="15039">MQSLPCTALCLALALPTMGAAQTAGLLSRENREDLPPLTLASGEPVSKGPLHLKSGTYYTLEIRADGSQELALEGAGFFHAIWVNEIVINDIEVRPLGVASLEFDDEGSAEISFIAIKPGSYELRVPGTTGDSQRVEIVIE</sequence>
<dbReference type="AlphaFoldDB" id="A0A8J7MLA9"/>
<evidence type="ECO:0000256" key="1">
    <source>
        <dbReference type="SAM" id="SignalP"/>
    </source>
</evidence>
<comment type="caution">
    <text evidence="2">The sequence shown here is derived from an EMBL/GenBank/DDBJ whole genome shotgun (WGS) entry which is preliminary data.</text>
</comment>
<keyword evidence="3" id="KW-1185">Reference proteome</keyword>
<organism evidence="2 3">
    <name type="scientific">Fuscibacter oryzae</name>
    <dbReference type="NCBI Taxonomy" id="2803939"/>
    <lineage>
        <taxon>Bacteria</taxon>
        <taxon>Pseudomonadati</taxon>
        <taxon>Pseudomonadota</taxon>
        <taxon>Alphaproteobacteria</taxon>
        <taxon>Rhodobacterales</taxon>
        <taxon>Paracoccaceae</taxon>
        <taxon>Fuscibacter</taxon>
    </lineage>
</organism>
<gene>
    <name evidence="2" type="ORF">JI744_01915</name>
</gene>
<evidence type="ECO:0008006" key="4">
    <source>
        <dbReference type="Google" id="ProtNLM"/>
    </source>
</evidence>
<evidence type="ECO:0000313" key="3">
    <source>
        <dbReference type="Proteomes" id="UP000619033"/>
    </source>
</evidence>
<accession>A0A8J7MLA9</accession>
<feature type="signal peptide" evidence="1">
    <location>
        <begin position="1"/>
        <end position="23"/>
    </location>
</feature>
<name>A0A8J7MLA9_9RHOB</name>
<dbReference type="EMBL" id="JAESVP010000001">
    <property type="protein sequence ID" value="MBL4926850.1"/>
    <property type="molecule type" value="Genomic_DNA"/>
</dbReference>
<proteinExistence type="predicted"/>
<keyword evidence="1" id="KW-0732">Signal</keyword>
<protein>
    <recommendedName>
        <fullName evidence="4">MSP domain-containing protein</fullName>
    </recommendedName>
</protein>
<dbReference type="Proteomes" id="UP000619033">
    <property type="component" value="Unassembled WGS sequence"/>
</dbReference>
<evidence type="ECO:0000313" key="2">
    <source>
        <dbReference type="EMBL" id="MBL4926850.1"/>
    </source>
</evidence>
<dbReference type="RefSeq" id="WP_202657691.1">
    <property type="nucleotide sequence ID" value="NZ_JAESVP010000001.1"/>
</dbReference>